<dbReference type="InterPro" id="IPR015947">
    <property type="entry name" value="PUA-like_sf"/>
</dbReference>
<dbReference type="EMBL" id="JAAEDI010000061">
    <property type="protein sequence ID" value="MBR0653441.1"/>
    <property type="molecule type" value="Genomic_DNA"/>
</dbReference>
<accession>A0ABS5EQX3</accession>
<protein>
    <submittedName>
        <fullName evidence="2">ASCH domain-containing protein</fullName>
    </submittedName>
</protein>
<evidence type="ECO:0000313" key="2">
    <source>
        <dbReference type="EMBL" id="MBR0653441.1"/>
    </source>
</evidence>
<dbReference type="CDD" id="cd06554">
    <property type="entry name" value="ASCH_ASC-1_like"/>
    <property type="match status" value="1"/>
</dbReference>
<gene>
    <name evidence="2" type="ORF">GXW78_27610</name>
</gene>
<sequence length="125" mass="14230">MQPWAWLIVAGHKDVENRSWPTRFRGPVLIHAGKRFDFDPQEWDWPDIEQPCDFDLGGIVGEAEIVDCVSASRSRWFFGPYGFVIRNARPLPFRPCHGMLGFFTPDFSPPATRPAPLARQGALFS</sequence>
<proteinExistence type="predicted"/>
<name>A0ABS5EQX3_9PROT</name>
<feature type="domain" description="ASCH" evidence="1">
    <location>
        <begin position="2"/>
        <end position="69"/>
    </location>
</feature>
<organism evidence="2 3">
    <name type="scientific">Neoroseomonas terrae</name>
    <dbReference type="NCBI Taxonomy" id="424799"/>
    <lineage>
        <taxon>Bacteria</taxon>
        <taxon>Pseudomonadati</taxon>
        <taxon>Pseudomonadota</taxon>
        <taxon>Alphaproteobacteria</taxon>
        <taxon>Acetobacterales</taxon>
        <taxon>Acetobacteraceae</taxon>
        <taxon>Neoroseomonas</taxon>
    </lineage>
</organism>
<reference evidence="3" key="1">
    <citation type="journal article" date="2021" name="Syst. Appl. Microbiol.">
        <title>Roseomonas hellenica sp. nov., isolated from roots of wild-growing Alkanna tinctoria.</title>
        <authorList>
            <person name="Rat A."/>
            <person name="Naranjo H.D."/>
            <person name="Lebbe L."/>
            <person name="Cnockaert M."/>
            <person name="Krigas N."/>
            <person name="Grigoriadou K."/>
            <person name="Maloupa E."/>
            <person name="Willems A."/>
        </authorList>
    </citation>
    <scope>NUCLEOTIDE SEQUENCE [LARGE SCALE GENOMIC DNA]</scope>
    <source>
        <strain evidence="3">LMG 31159</strain>
    </source>
</reference>
<evidence type="ECO:0000259" key="1">
    <source>
        <dbReference type="Pfam" id="PF04266"/>
    </source>
</evidence>
<dbReference type="Gene3D" id="2.30.130.30">
    <property type="entry name" value="Hypothetical protein"/>
    <property type="match status" value="1"/>
</dbReference>
<evidence type="ECO:0000313" key="3">
    <source>
        <dbReference type="Proteomes" id="UP000698752"/>
    </source>
</evidence>
<dbReference type="SUPFAM" id="SSF88697">
    <property type="entry name" value="PUA domain-like"/>
    <property type="match status" value="1"/>
</dbReference>
<dbReference type="Proteomes" id="UP000698752">
    <property type="component" value="Unassembled WGS sequence"/>
</dbReference>
<comment type="caution">
    <text evidence="2">The sequence shown here is derived from an EMBL/GenBank/DDBJ whole genome shotgun (WGS) entry which is preliminary data.</text>
</comment>
<dbReference type="InterPro" id="IPR007374">
    <property type="entry name" value="ASCH_domain"/>
</dbReference>
<dbReference type="Pfam" id="PF04266">
    <property type="entry name" value="ASCH"/>
    <property type="match status" value="1"/>
</dbReference>
<keyword evidence="3" id="KW-1185">Reference proteome</keyword>